<dbReference type="RefSeq" id="WP_009147699.1">
    <property type="nucleotide sequence ID" value="NZ_CP121471.1"/>
</dbReference>
<evidence type="ECO:0000313" key="5">
    <source>
        <dbReference type="Proteomes" id="UP000002964"/>
    </source>
</evidence>
<dbReference type="AlphaFoldDB" id="H8YYU0"/>
<dbReference type="HOGENOM" id="CLU_2604972_0_0_6"/>
<dbReference type="Proteomes" id="UP000002964">
    <property type="component" value="Unassembled WGS sequence"/>
</dbReference>
<organism evidence="4 5">
    <name type="scientific">Thiorhodovibrio frisius</name>
    <dbReference type="NCBI Taxonomy" id="631362"/>
    <lineage>
        <taxon>Bacteria</taxon>
        <taxon>Pseudomonadati</taxon>
        <taxon>Pseudomonadota</taxon>
        <taxon>Gammaproteobacteria</taxon>
        <taxon>Chromatiales</taxon>
        <taxon>Chromatiaceae</taxon>
        <taxon>Thiorhodovibrio</taxon>
    </lineage>
</organism>
<dbReference type="Gene3D" id="1.20.1260.30">
    <property type="match status" value="1"/>
</dbReference>
<feature type="domain" description="N6 adenine-specific DNA methyltransferase N-terminal" evidence="3">
    <location>
        <begin position="11"/>
        <end position="56"/>
    </location>
</feature>
<evidence type="ECO:0000256" key="2">
    <source>
        <dbReference type="ARBA" id="ARBA00022747"/>
    </source>
</evidence>
<keyword evidence="4" id="KW-0808">Transferase</keyword>
<evidence type="ECO:0000256" key="1">
    <source>
        <dbReference type="ARBA" id="ARBA00006594"/>
    </source>
</evidence>
<dbReference type="InterPro" id="IPR029063">
    <property type="entry name" value="SAM-dependent_MTases_sf"/>
</dbReference>
<dbReference type="OrthoDB" id="9784823at2"/>
<keyword evidence="5" id="KW-1185">Reference proteome</keyword>
<dbReference type="STRING" id="631362.Thi970DRAFT_01290"/>
<accession>H8YYU0</accession>
<dbReference type="InterPro" id="IPR022749">
    <property type="entry name" value="D12N6_MeTrfase_N"/>
</dbReference>
<dbReference type="GO" id="GO:0008168">
    <property type="term" value="F:methyltransferase activity"/>
    <property type="evidence" value="ECO:0007669"/>
    <property type="project" value="UniProtKB-KW"/>
</dbReference>
<gene>
    <name evidence="4" type="ORF">Thi970DRAFT_01290</name>
</gene>
<name>H8YYU0_9GAMM</name>
<evidence type="ECO:0000313" key="4">
    <source>
        <dbReference type="EMBL" id="EIC23616.1"/>
    </source>
</evidence>
<dbReference type="InterPro" id="IPR038333">
    <property type="entry name" value="T1MK-like_N_sf"/>
</dbReference>
<comment type="similarity">
    <text evidence="1">Belongs to the N(4)/N(6)-methyltransferase family.</text>
</comment>
<dbReference type="eggNOG" id="COG0286">
    <property type="taxonomic scope" value="Bacteria"/>
</dbReference>
<dbReference type="SUPFAM" id="SSF53335">
    <property type="entry name" value="S-adenosyl-L-methionine-dependent methyltransferases"/>
    <property type="match status" value="1"/>
</dbReference>
<protein>
    <submittedName>
        <fullName evidence="4">Type I restriction-modification system methyltransferase subunit</fullName>
    </submittedName>
</protein>
<dbReference type="Pfam" id="PF12161">
    <property type="entry name" value="HsdM_N"/>
    <property type="match status" value="1"/>
</dbReference>
<evidence type="ECO:0000259" key="3">
    <source>
        <dbReference type="Pfam" id="PF12161"/>
    </source>
</evidence>
<sequence>MTQEQLSQFGKALWAIADQLRGAMNVADFCDYILSFLFQRYLSDSDEAAASKELGAYFPKPRLDDRRLPSGALTSECPT</sequence>
<dbReference type="GO" id="GO:0032259">
    <property type="term" value="P:methylation"/>
    <property type="evidence" value="ECO:0007669"/>
    <property type="project" value="UniProtKB-KW"/>
</dbReference>
<keyword evidence="2" id="KW-0680">Restriction system</keyword>
<dbReference type="GO" id="GO:0009307">
    <property type="term" value="P:DNA restriction-modification system"/>
    <property type="evidence" value="ECO:0007669"/>
    <property type="project" value="UniProtKB-KW"/>
</dbReference>
<proteinExistence type="inferred from homology"/>
<dbReference type="EMBL" id="JH603168">
    <property type="protein sequence ID" value="EIC23616.1"/>
    <property type="molecule type" value="Genomic_DNA"/>
</dbReference>
<reference evidence="4 5" key="2">
    <citation type="submission" date="2011-11" db="EMBL/GenBank/DDBJ databases">
        <authorList>
            <consortium name="US DOE Joint Genome Institute"/>
            <person name="Lucas S."/>
            <person name="Han J."/>
            <person name="Lapidus A."/>
            <person name="Cheng J.-F."/>
            <person name="Goodwin L."/>
            <person name="Pitluck S."/>
            <person name="Peters L."/>
            <person name="Ovchinnikova G."/>
            <person name="Zhang X."/>
            <person name="Detter J.C."/>
            <person name="Han C."/>
            <person name="Tapia R."/>
            <person name="Land M."/>
            <person name="Hauser L."/>
            <person name="Kyrpides N."/>
            <person name="Ivanova N."/>
            <person name="Pagani I."/>
            <person name="Vogl K."/>
            <person name="Liu Z."/>
            <person name="Overmann J."/>
            <person name="Frigaard N.-U."/>
            <person name="Bryant D."/>
            <person name="Woyke T."/>
        </authorList>
    </citation>
    <scope>NUCLEOTIDE SEQUENCE [LARGE SCALE GENOMIC DNA]</scope>
    <source>
        <strain evidence="4 5">970</strain>
    </source>
</reference>
<reference evidence="5" key="1">
    <citation type="submission" date="2011-06" db="EMBL/GenBank/DDBJ databases">
        <authorList>
            <consortium name="US DOE Joint Genome Institute (JGI-PGF)"/>
            <person name="Lucas S."/>
            <person name="Han J."/>
            <person name="Lapidus A."/>
            <person name="Cheng J.-F."/>
            <person name="Goodwin L."/>
            <person name="Pitluck S."/>
            <person name="Peters L."/>
            <person name="Land M.L."/>
            <person name="Hauser L."/>
            <person name="Vogl K."/>
            <person name="Liu Z."/>
            <person name="Overmann J."/>
            <person name="Frigaard N.-U."/>
            <person name="Bryant D.A."/>
            <person name="Woyke T.J."/>
        </authorList>
    </citation>
    <scope>NUCLEOTIDE SEQUENCE [LARGE SCALE GENOMIC DNA]</scope>
    <source>
        <strain evidence="5">970</strain>
    </source>
</reference>
<keyword evidence="4" id="KW-0489">Methyltransferase</keyword>